<feature type="region of interest" description="Disordered" evidence="1">
    <location>
        <begin position="60"/>
        <end position="94"/>
    </location>
</feature>
<evidence type="ECO:0000259" key="2">
    <source>
        <dbReference type="PROSITE" id="PS50010"/>
    </source>
</evidence>
<dbReference type="InterPro" id="IPR042918">
    <property type="entry name" value="PLEKHG6"/>
</dbReference>
<feature type="region of interest" description="Disordered" evidence="1">
    <location>
        <begin position="621"/>
        <end position="679"/>
    </location>
</feature>
<evidence type="ECO:0000256" key="1">
    <source>
        <dbReference type="SAM" id="MobiDB-lite"/>
    </source>
</evidence>
<dbReference type="Gene3D" id="2.30.29.30">
    <property type="entry name" value="Pleckstrin-homology domain (PH domain)/Phosphotyrosine-binding domain (PTB)"/>
    <property type="match status" value="1"/>
</dbReference>
<dbReference type="CDD" id="cd00160">
    <property type="entry name" value="RhoGEF"/>
    <property type="match status" value="1"/>
</dbReference>
<dbReference type="InterPro" id="IPR035899">
    <property type="entry name" value="DBL_dom_sf"/>
</dbReference>
<feature type="compositionally biased region" description="Basic and acidic residues" evidence="1">
    <location>
        <begin position="621"/>
        <end position="635"/>
    </location>
</feature>
<dbReference type="Ensembl" id="ENSPSNT00000011884.1">
    <property type="protein sequence ID" value="ENSPSNP00000010509.1"/>
    <property type="gene ID" value="ENSPSNG00000007509.1"/>
</dbReference>
<accession>A0A8C9BZH4</accession>
<feature type="compositionally biased region" description="Polar residues" evidence="1">
    <location>
        <begin position="549"/>
        <end position="565"/>
    </location>
</feature>
<dbReference type="GO" id="GO:0005813">
    <property type="term" value="C:centrosome"/>
    <property type="evidence" value="ECO:0007669"/>
    <property type="project" value="Ensembl"/>
</dbReference>
<dbReference type="SMART" id="SM00233">
    <property type="entry name" value="PH"/>
    <property type="match status" value="1"/>
</dbReference>
<dbReference type="SMART" id="SM00325">
    <property type="entry name" value="RhoGEF"/>
    <property type="match status" value="1"/>
</dbReference>
<dbReference type="GeneTree" id="ENSGT00940000161250"/>
<feature type="domain" description="DH" evidence="2">
    <location>
        <begin position="161"/>
        <end position="353"/>
    </location>
</feature>
<reference evidence="3" key="2">
    <citation type="submission" date="2025-08" db="UniProtKB">
        <authorList>
            <consortium name="Ensembl"/>
        </authorList>
    </citation>
    <scope>IDENTIFICATION</scope>
</reference>
<dbReference type="Proteomes" id="UP000694554">
    <property type="component" value="Chromosome 10"/>
</dbReference>
<feature type="compositionally biased region" description="Low complexity" evidence="1">
    <location>
        <begin position="703"/>
        <end position="712"/>
    </location>
</feature>
<dbReference type="CDD" id="cd13244">
    <property type="entry name" value="PH_PLEKHG5_G6"/>
    <property type="match status" value="1"/>
</dbReference>
<dbReference type="PANTHER" id="PTHR47671:SF1">
    <property type="entry name" value="PLECKSTRIN HOMOLOGY DOMAIN-CONTAINING FAMILY G MEMBER 6"/>
    <property type="match status" value="1"/>
</dbReference>
<evidence type="ECO:0000313" key="4">
    <source>
        <dbReference type="Proteomes" id="UP000694554"/>
    </source>
</evidence>
<keyword evidence="4" id="KW-1185">Reference proteome</keyword>
<reference evidence="3" key="3">
    <citation type="submission" date="2025-09" db="UniProtKB">
        <authorList>
            <consortium name="Ensembl"/>
        </authorList>
    </citation>
    <scope>IDENTIFICATION</scope>
</reference>
<feature type="compositionally biased region" description="Basic and acidic residues" evidence="1">
    <location>
        <begin position="73"/>
        <end position="83"/>
    </location>
</feature>
<feature type="region of interest" description="Disordered" evidence="1">
    <location>
        <begin position="693"/>
        <end position="734"/>
    </location>
</feature>
<protein>
    <submittedName>
        <fullName evidence="3">Pleckstrin homology and RhoGEF domain containing G6</fullName>
    </submittedName>
</protein>
<dbReference type="FunFam" id="1.20.900.10:FF:000017">
    <property type="entry name" value="pleckstrin homology domain-containing family G member 5 isoform X1"/>
    <property type="match status" value="1"/>
</dbReference>
<reference evidence="3" key="1">
    <citation type="submission" date="2019-08" db="EMBL/GenBank/DDBJ databases">
        <title>Phocoena sinus (Vaquita) genome, mPhoSin1, primary haplotype.</title>
        <authorList>
            <person name="Morin P."/>
            <person name="Mountcastle J."/>
            <person name="Fungtammasan C."/>
            <person name="Rhie A."/>
            <person name="Rojas-Bracho L."/>
            <person name="Smith C.R."/>
            <person name="Taylor B.L."/>
            <person name="Gulland F.M.D."/>
            <person name="Musser W."/>
            <person name="Houck M."/>
            <person name="Haase B."/>
            <person name="Paez S."/>
            <person name="Howe K."/>
            <person name="Torrance J."/>
            <person name="Formenti G."/>
            <person name="Phillippy A."/>
            <person name="Ryder O."/>
            <person name="Jarvis E.D."/>
            <person name="Fedrigo O."/>
        </authorList>
    </citation>
    <scope>NUCLEOTIDE SEQUENCE [LARGE SCALE GENOMIC DNA]</scope>
</reference>
<dbReference type="AlphaFoldDB" id="A0A8C9BZH4"/>
<feature type="region of interest" description="Disordered" evidence="1">
    <location>
        <begin position="532"/>
        <end position="606"/>
    </location>
</feature>
<organism evidence="3 4">
    <name type="scientific">Phocoena sinus</name>
    <name type="common">Vaquita</name>
    <dbReference type="NCBI Taxonomy" id="42100"/>
    <lineage>
        <taxon>Eukaryota</taxon>
        <taxon>Metazoa</taxon>
        <taxon>Chordata</taxon>
        <taxon>Craniata</taxon>
        <taxon>Vertebrata</taxon>
        <taxon>Euteleostomi</taxon>
        <taxon>Mammalia</taxon>
        <taxon>Eutheria</taxon>
        <taxon>Laurasiatheria</taxon>
        <taxon>Artiodactyla</taxon>
        <taxon>Whippomorpha</taxon>
        <taxon>Cetacea</taxon>
        <taxon>Odontoceti</taxon>
        <taxon>Phocoenidae</taxon>
        <taxon>Phocoena</taxon>
    </lineage>
</organism>
<dbReference type="GO" id="GO:0005085">
    <property type="term" value="F:guanyl-nucleotide exchange factor activity"/>
    <property type="evidence" value="ECO:0007669"/>
    <property type="project" value="InterPro"/>
</dbReference>
<dbReference type="PROSITE" id="PS50010">
    <property type="entry name" value="DH_2"/>
    <property type="match status" value="1"/>
</dbReference>
<dbReference type="SUPFAM" id="SSF50729">
    <property type="entry name" value="PH domain-like"/>
    <property type="match status" value="1"/>
</dbReference>
<name>A0A8C9BZH4_PHOSS</name>
<dbReference type="Gene3D" id="1.20.900.10">
    <property type="entry name" value="Dbl homology (DH) domain"/>
    <property type="match status" value="1"/>
</dbReference>
<proteinExistence type="predicted"/>
<sequence length="790" mass="88573">MHAFDPPNEGRLQGLVASRIETYGGRLQTSTLSTPGSLYPRGGPVLDPSGRHLQGYVRFTKGSGPARGLSPLRLREPEPEKRHGGPFGVGTPHFPKLKEVTRAHKLEVRLHTFSMFGMPRLPPEDRRHWEIGEDGDSSLAIEKSWKELVPGHKEMSRELCHQQEALWELLTTELIYVRKLKIMTDLLAAGLLNLQRVGLLTEVSAETLFGNVPSLIRAHQSFWEEVLGPTLEETRASGQPLDPVSLQNGFLSFSQRFQPYVLYCLRVKQTMAYAWKQQDNNPLFHTFVQWCEKHKRSGRQTLGDLLIKPHQRITKYPLLLQAVLERSPEARAREALTAMIAAVESFLRHINKQVRQGEEQESLAAAAQRIGPYEVLEPSSEEVEKNLRPFSTLDLMAPMLGVASEHTRQLLLEGPARMKEGREGKLDVYLFLFSDVLLVTKPLRRADKAKVIRPPLMLEKLVCRPLRDASSFLLIHLTEFQCVSSALTVHCPSATDRALWLERTQQAQVTLQKLKAEEYIQQKRELLALYQDRDGESPGPRPSMPSVEGSESSTEGRTPESSTVIPQLVVTEDTDEGAPLVPDDTSDSGYGTLIPGSPKASHFLPSRLRSKVLRQDPRRTFSTLDLRDVPLHLHPPDPQAPQRRSTPELPEASVQKGGSLPRGDPPTWSEEEGGTSGGENVVVETLHRARLRGQLSPSLTHTDSSGESPWESSWDEEEGPFLGPGYSPSPHPLRAEDMLQEIREELASQRIERVPEPGDSRPRKLTRVQLQRMRGLHVIHLDTPLSTSEA</sequence>
<dbReference type="Pfam" id="PF00621">
    <property type="entry name" value="RhoGEF"/>
    <property type="match status" value="1"/>
</dbReference>
<dbReference type="GO" id="GO:0030054">
    <property type="term" value="C:cell junction"/>
    <property type="evidence" value="ECO:0007669"/>
    <property type="project" value="Ensembl"/>
</dbReference>
<evidence type="ECO:0000313" key="3">
    <source>
        <dbReference type="Ensembl" id="ENSPSNP00000010509.1"/>
    </source>
</evidence>
<dbReference type="InterPro" id="IPR001849">
    <property type="entry name" value="PH_domain"/>
</dbReference>
<dbReference type="InterPro" id="IPR011993">
    <property type="entry name" value="PH-like_dom_sf"/>
</dbReference>
<dbReference type="SUPFAM" id="SSF48065">
    <property type="entry name" value="DBL homology domain (DH-domain)"/>
    <property type="match status" value="1"/>
</dbReference>
<gene>
    <name evidence="3" type="primary">PLEKHG6</name>
</gene>
<dbReference type="GO" id="GO:0005096">
    <property type="term" value="F:GTPase activator activity"/>
    <property type="evidence" value="ECO:0007669"/>
    <property type="project" value="InterPro"/>
</dbReference>
<dbReference type="PANTHER" id="PTHR47671">
    <property type="entry name" value="PLECKSTRIN DOMAIN-CONTAINING FAMILY G MEMBER 6"/>
    <property type="match status" value="1"/>
</dbReference>
<dbReference type="InterPro" id="IPR000219">
    <property type="entry name" value="DH_dom"/>
</dbReference>